<evidence type="ECO:0000259" key="8">
    <source>
        <dbReference type="SMART" id="SM00388"/>
    </source>
</evidence>
<keyword evidence="4" id="KW-0808">Transferase</keyword>
<dbReference type="PANTHER" id="PTHR45453:SF1">
    <property type="entry name" value="PHOSPHATE REGULON SENSOR PROTEIN PHOR"/>
    <property type="match status" value="1"/>
</dbReference>
<dbReference type="GO" id="GO:0016036">
    <property type="term" value="P:cellular response to phosphate starvation"/>
    <property type="evidence" value="ECO:0007669"/>
    <property type="project" value="TreeGrafter"/>
</dbReference>
<keyword evidence="3" id="KW-0597">Phosphoprotein</keyword>
<dbReference type="EMBL" id="CP071504">
    <property type="protein sequence ID" value="QSX30333.1"/>
    <property type="molecule type" value="Genomic_DNA"/>
</dbReference>
<accession>A0A975ALK5</accession>
<name>A0A975ALK5_9GAMM</name>
<dbReference type="RefSeq" id="WP_207325205.1">
    <property type="nucleotide sequence ID" value="NZ_CP071504.1"/>
</dbReference>
<evidence type="ECO:0000256" key="4">
    <source>
        <dbReference type="ARBA" id="ARBA00022679"/>
    </source>
</evidence>
<dbReference type="InterPro" id="IPR050351">
    <property type="entry name" value="BphY/WalK/GraS-like"/>
</dbReference>
<evidence type="ECO:0000256" key="5">
    <source>
        <dbReference type="ARBA" id="ARBA00022777"/>
    </source>
</evidence>
<evidence type="ECO:0000256" key="3">
    <source>
        <dbReference type="ARBA" id="ARBA00022553"/>
    </source>
</evidence>
<evidence type="ECO:0000256" key="7">
    <source>
        <dbReference type="SAM" id="MobiDB-lite"/>
    </source>
</evidence>
<reference evidence="9 10" key="1">
    <citation type="submission" date="2021-03" db="EMBL/GenBank/DDBJ databases">
        <title>Novel species identification of genus Shewanella.</title>
        <authorList>
            <person name="Liu G."/>
            <person name="Zhang Q."/>
        </authorList>
    </citation>
    <scope>NUCLEOTIDE SEQUENCE [LARGE SCALE GENOMIC DNA]</scope>
    <source>
        <strain evidence="9 10">FJAT-53726</strain>
    </source>
</reference>
<dbReference type="SMART" id="SM00388">
    <property type="entry name" value="HisKA"/>
    <property type="match status" value="1"/>
</dbReference>
<evidence type="ECO:0000256" key="6">
    <source>
        <dbReference type="ARBA" id="ARBA00023012"/>
    </source>
</evidence>
<sequence>MNQPLPQRPENTDGPAVVDSPLTDAECQARKAEFLAMLSHELRTPLSVIKLYVEAIQDGMYDNQDLAFARLDAKFQEFEHLMDELLQRGKE</sequence>
<dbReference type="EC" id="2.7.13.3" evidence="2"/>
<evidence type="ECO:0000313" key="10">
    <source>
        <dbReference type="Proteomes" id="UP000663281"/>
    </source>
</evidence>
<organism evidence="9 10">
    <name type="scientific">Shewanella cyperi</name>
    <dbReference type="NCBI Taxonomy" id="2814292"/>
    <lineage>
        <taxon>Bacteria</taxon>
        <taxon>Pseudomonadati</taxon>
        <taxon>Pseudomonadota</taxon>
        <taxon>Gammaproteobacteria</taxon>
        <taxon>Alteromonadales</taxon>
        <taxon>Shewanellaceae</taxon>
        <taxon>Shewanella</taxon>
    </lineage>
</organism>
<gene>
    <name evidence="9" type="ORF">JYB88_01320</name>
</gene>
<dbReference type="Proteomes" id="UP000663281">
    <property type="component" value="Chromosome"/>
</dbReference>
<dbReference type="PANTHER" id="PTHR45453">
    <property type="entry name" value="PHOSPHATE REGULON SENSOR PROTEIN PHOR"/>
    <property type="match status" value="1"/>
</dbReference>
<dbReference type="AlphaFoldDB" id="A0A975ALK5"/>
<feature type="domain" description="Signal transduction histidine kinase dimerisation/phosphoacceptor" evidence="8">
    <location>
        <begin position="30"/>
        <end position="89"/>
    </location>
</feature>
<evidence type="ECO:0000313" key="9">
    <source>
        <dbReference type="EMBL" id="QSX30333.1"/>
    </source>
</evidence>
<keyword evidence="5" id="KW-0418">Kinase</keyword>
<comment type="catalytic activity">
    <reaction evidence="1">
        <text>ATP + protein L-histidine = ADP + protein N-phospho-L-histidine.</text>
        <dbReference type="EC" id="2.7.13.3"/>
    </reaction>
</comment>
<protein>
    <recommendedName>
        <fullName evidence="2">histidine kinase</fullName>
        <ecNumber evidence="2">2.7.13.3</ecNumber>
    </recommendedName>
</protein>
<dbReference type="SUPFAM" id="SSF47384">
    <property type="entry name" value="Homodimeric domain of signal transducing histidine kinase"/>
    <property type="match status" value="1"/>
</dbReference>
<dbReference type="KEGG" id="scyp:JYB88_01320"/>
<feature type="region of interest" description="Disordered" evidence="7">
    <location>
        <begin position="1"/>
        <end position="20"/>
    </location>
</feature>
<dbReference type="GO" id="GO:0000155">
    <property type="term" value="F:phosphorelay sensor kinase activity"/>
    <property type="evidence" value="ECO:0007669"/>
    <property type="project" value="InterPro"/>
</dbReference>
<dbReference type="GO" id="GO:0005886">
    <property type="term" value="C:plasma membrane"/>
    <property type="evidence" value="ECO:0007669"/>
    <property type="project" value="TreeGrafter"/>
</dbReference>
<keyword evidence="10" id="KW-1185">Reference proteome</keyword>
<dbReference type="CDD" id="cd00082">
    <property type="entry name" value="HisKA"/>
    <property type="match status" value="1"/>
</dbReference>
<dbReference type="InterPro" id="IPR036097">
    <property type="entry name" value="HisK_dim/P_sf"/>
</dbReference>
<dbReference type="GO" id="GO:0004721">
    <property type="term" value="F:phosphoprotein phosphatase activity"/>
    <property type="evidence" value="ECO:0007669"/>
    <property type="project" value="TreeGrafter"/>
</dbReference>
<dbReference type="Gene3D" id="1.10.287.130">
    <property type="match status" value="1"/>
</dbReference>
<dbReference type="InterPro" id="IPR003661">
    <property type="entry name" value="HisK_dim/P_dom"/>
</dbReference>
<evidence type="ECO:0000256" key="2">
    <source>
        <dbReference type="ARBA" id="ARBA00012438"/>
    </source>
</evidence>
<dbReference type="Pfam" id="PF00512">
    <property type="entry name" value="HisKA"/>
    <property type="match status" value="1"/>
</dbReference>
<proteinExistence type="predicted"/>
<keyword evidence="6" id="KW-0902">Two-component regulatory system</keyword>
<evidence type="ECO:0000256" key="1">
    <source>
        <dbReference type="ARBA" id="ARBA00000085"/>
    </source>
</evidence>